<protein>
    <submittedName>
        <fullName evidence="1">Uncharacterized protein</fullName>
    </submittedName>
</protein>
<keyword evidence="2" id="KW-1185">Reference proteome</keyword>
<sequence>MSRLSIPESILNQRRDQRIDELRVNIERGENVDASKRVLRAILRDNAGYRFVQSPEEERSEELQLMRDMPEFTVQDKLNLDAVVRDYQNGSLHCPPSGKWVVYFGGQRKTPVPVEMLDYPIVEMVDQWLAEGATGRIWLEQVS</sequence>
<evidence type="ECO:0000313" key="2">
    <source>
        <dbReference type="Proteomes" id="UP001447188"/>
    </source>
</evidence>
<organism evidence="1 2">
    <name type="scientific">Discina gigas</name>
    <dbReference type="NCBI Taxonomy" id="1032678"/>
    <lineage>
        <taxon>Eukaryota</taxon>
        <taxon>Fungi</taxon>
        <taxon>Dikarya</taxon>
        <taxon>Ascomycota</taxon>
        <taxon>Pezizomycotina</taxon>
        <taxon>Pezizomycetes</taxon>
        <taxon>Pezizales</taxon>
        <taxon>Discinaceae</taxon>
        <taxon>Discina</taxon>
    </lineage>
</organism>
<comment type="caution">
    <text evidence="1">The sequence shown here is derived from an EMBL/GenBank/DDBJ whole genome shotgun (WGS) entry which is preliminary data.</text>
</comment>
<dbReference type="EMBL" id="JBBBZM010000002">
    <property type="protein sequence ID" value="KAL0640643.1"/>
    <property type="molecule type" value="Genomic_DNA"/>
</dbReference>
<proteinExistence type="predicted"/>
<gene>
    <name evidence="1" type="ORF">Q9L58_000313</name>
</gene>
<name>A0ABR3GXV9_9PEZI</name>
<dbReference type="Proteomes" id="UP001447188">
    <property type="component" value="Unassembled WGS sequence"/>
</dbReference>
<evidence type="ECO:0000313" key="1">
    <source>
        <dbReference type="EMBL" id="KAL0640643.1"/>
    </source>
</evidence>
<reference evidence="1 2" key="1">
    <citation type="submission" date="2024-02" db="EMBL/GenBank/DDBJ databases">
        <title>Discinaceae phylogenomics.</title>
        <authorList>
            <person name="Dirks A.C."/>
            <person name="James T.Y."/>
        </authorList>
    </citation>
    <scope>NUCLEOTIDE SEQUENCE [LARGE SCALE GENOMIC DNA]</scope>
    <source>
        <strain evidence="1 2">ACD0624</strain>
    </source>
</reference>
<accession>A0ABR3GXV9</accession>